<evidence type="ECO:0000256" key="5">
    <source>
        <dbReference type="ARBA" id="ARBA00023136"/>
    </source>
</evidence>
<evidence type="ECO:0000256" key="3">
    <source>
        <dbReference type="ARBA" id="ARBA00022692"/>
    </source>
</evidence>
<organism evidence="7 8">
    <name type="scientific">Geosporobacter ferrireducens</name>
    <dbReference type="NCBI Taxonomy" id="1424294"/>
    <lineage>
        <taxon>Bacteria</taxon>
        <taxon>Bacillati</taxon>
        <taxon>Bacillota</taxon>
        <taxon>Clostridia</taxon>
        <taxon>Peptostreptococcales</taxon>
        <taxon>Thermotaleaceae</taxon>
        <taxon>Geosporobacter</taxon>
    </lineage>
</organism>
<dbReference type="AlphaFoldDB" id="A0A1D8GHS4"/>
<dbReference type="Proteomes" id="UP000095743">
    <property type="component" value="Chromosome"/>
</dbReference>
<feature type="transmembrane region" description="Helical" evidence="6">
    <location>
        <begin position="36"/>
        <end position="56"/>
    </location>
</feature>
<sequence length="89" mass="9518">MLRIIMTAFWMVFLAELGDKTQLQTMLLATQSKSRLGVFIGASLALSLSALLGVVAGTHITKYISPHYLQLGAGVAFIIIGVLTLLGKI</sequence>
<dbReference type="PANTHER" id="PTHR12608">
    <property type="entry name" value="TRANSMEMBRANE PROTEIN HTP-1 RELATED"/>
    <property type="match status" value="1"/>
</dbReference>
<dbReference type="RefSeq" id="WP_069977250.1">
    <property type="nucleotide sequence ID" value="NZ_CP017269.1"/>
</dbReference>
<dbReference type="GO" id="GO:0046873">
    <property type="term" value="F:metal ion transmembrane transporter activity"/>
    <property type="evidence" value="ECO:0007669"/>
    <property type="project" value="InterPro"/>
</dbReference>
<dbReference type="OrthoDB" id="9801356at2"/>
<dbReference type="KEGG" id="gfe:Gferi_13310"/>
<dbReference type="GO" id="GO:0016020">
    <property type="term" value="C:membrane"/>
    <property type="evidence" value="ECO:0007669"/>
    <property type="project" value="UniProtKB-SubCell"/>
</dbReference>
<dbReference type="Pfam" id="PF01169">
    <property type="entry name" value="GDT1"/>
    <property type="match status" value="1"/>
</dbReference>
<comment type="subcellular location">
    <subcellularLocation>
        <location evidence="1 6">Membrane</location>
        <topology evidence="1 6">Multi-pass membrane protein</topology>
    </subcellularLocation>
</comment>
<feature type="transmembrane region" description="Helical" evidence="6">
    <location>
        <begin position="68"/>
        <end position="87"/>
    </location>
</feature>
<dbReference type="STRING" id="1424294.Gferi_13310"/>
<dbReference type="PANTHER" id="PTHR12608:SF1">
    <property type="entry name" value="TRANSMEMBRANE PROTEIN 165"/>
    <property type="match status" value="1"/>
</dbReference>
<keyword evidence="4 6" id="KW-1133">Transmembrane helix</keyword>
<keyword evidence="5 6" id="KW-0472">Membrane</keyword>
<evidence type="ECO:0000256" key="2">
    <source>
        <dbReference type="ARBA" id="ARBA00009190"/>
    </source>
</evidence>
<name>A0A1D8GHS4_9FIRM</name>
<gene>
    <name evidence="7" type="ORF">Gferi_13310</name>
</gene>
<evidence type="ECO:0000256" key="4">
    <source>
        <dbReference type="ARBA" id="ARBA00022989"/>
    </source>
</evidence>
<evidence type="ECO:0000256" key="6">
    <source>
        <dbReference type="RuleBase" id="RU365102"/>
    </source>
</evidence>
<evidence type="ECO:0000256" key="1">
    <source>
        <dbReference type="ARBA" id="ARBA00004141"/>
    </source>
</evidence>
<keyword evidence="8" id="KW-1185">Reference proteome</keyword>
<keyword evidence="3 6" id="KW-0812">Transmembrane</keyword>
<proteinExistence type="inferred from homology"/>
<dbReference type="EMBL" id="CP017269">
    <property type="protein sequence ID" value="AOT70469.1"/>
    <property type="molecule type" value="Genomic_DNA"/>
</dbReference>
<protein>
    <recommendedName>
        <fullName evidence="6">GDT1 family protein</fullName>
    </recommendedName>
</protein>
<reference evidence="7 8" key="1">
    <citation type="submission" date="2016-09" db="EMBL/GenBank/DDBJ databases">
        <title>Genomic analysis reveals versatility of anaerobic energy metabolism of Geosporobacter ferrireducens IRF9 of phylum Firmicutes.</title>
        <authorList>
            <person name="Kim S.-J."/>
        </authorList>
    </citation>
    <scope>NUCLEOTIDE SEQUENCE [LARGE SCALE GENOMIC DNA]</scope>
    <source>
        <strain evidence="7 8">IRF9</strain>
    </source>
</reference>
<dbReference type="InterPro" id="IPR001727">
    <property type="entry name" value="GDT1-like"/>
</dbReference>
<comment type="caution">
    <text evidence="6">Lacks conserved residue(s) required for the propagation of feature annotation.</text>
</comment>
<evidence type="ECO:0000313" key="8">
    <source>
        <dbReference type="Proteomes" id="UP000095743"/>
    </source>
</evidence>
<evidence type="ECO:0000313" key="7">
    <source>
        <dbReference type="EMBL" id="AOT70469.1"/>
    </source>
</evidence>
<comment type="similarity">
    <text evidence="2 6">Belongs to the GDT1 family.</text>
</comment>
<accession>A0A1D8GHS4</accession>